<dbReference type="AlphaFoldDB" id="C4G8Y1"/>
<dbReference type="PANTHER" id="PTHR43699">
    <property type="entry name" value="3-DEHYDROQUINATE DEHYDRATASE"/>
    <property type="match status" value="1"/>
</dbReference>
<dbReference type="GO" id="GO:0046279">
    <property type="term" value="P:3,4-dihydroxybenzoate biosynthetic process"/>
    <property type="evidence" value="ECO:0007669"/>
    <property type="project" value="TreeGrafter"/>
</dbReference>
<keyword evidence="3 5" id="KW-0456">Lyase</keyword>
<dbReference type="Pfam" id="PF01487">
    <property type="entry name" value="DHquinase_I"/>
    <property type="match status" value="1"/>
</dbReference>
<comment type="function">
    <text evidence="5">Involved in the third step of the chorismate pathway, which leads to the biosynthesis of aromatic amino acids. Catalyzes the cis-dehydration of 3-dehydroquinate (DHQ) and introduces the first double bond of the aromatic ring to yield 3-dehydroshikimate.</text>
</comment>
<dbReference type="HOGENOM" id="CLU_064444_0_0_9"/>
<dbReference type="GO" id="GO:0003855">
    <property type="term" value="F:3-dehydroquinate dehydratase activity"/>
    <property type="evidence" value="ECO:0007669"/>
    <property type="project" value="UniProtKB-UniRule"/>
</dbReference>
<evidence type="ECO:0000256" key="4">
    <source>
        <dbReference type="ARBA" id="ARBA00023270"/>
    </source>
</evidence>
<dbReference type="eggNOG" id="COG0710">
    <property type="taxonomic scope" value="Bacteria"/>
</dbReference>
<comment type="subunit">
    <text evidence="5">Homodimer.</text>
</comment>
<feature type="binding site" evidence="5">
    <location>
        <begin position="47"/>
        <end position="49"/>
    </location>
    <ligand>
        <name>3-dehydroquinate</name>
        <dbReference type="ChEBI" id="CHEBI:32364"/>
    </ligand>
</feature>
<dbReference type="Gene3D" id="3.20.20.70">
    <property type="entry name" value="Aldolase class I"/>
    <property type="match status" value="1"/>
</dbReference>
<dbReference type="CDD" id="cd00502">
    <property type="entry name" value="DHQase_I"/>
    <property type="match status" value="1"/>
</dbReference>
<dbReference type="GO" id="GO:0009423">
    <property type="term" value="P:chorismate biosynthetic process"/>
    <property type="evidence" value="ECO:0007669"/>
    <property type="project" value="UniProtKB-UniRule"/>
</dbReference>
<dbReference type="RefSeq" id="WP_006905466.1">
    <property type="nucleotide sequence ID" value="NZ_GG665866.1"/>
</dbReference>
<feature type="binding site" evidence="5">
    <location>
        <position position="83"/>
    </location>
    <ligand>
        <name>3-dehydroquinate</name>
        <dbReference type="ChEBI" id="CHEBI:32364"/>
    </ligand>
</feature>
<evidence type="ECO:0000256" key="3">
    <source>
        <dbReference type="ARBA" id="ARBA00023239"/>
    </source>
</evidence>
<feature type="active site" description="Schiff-base intermediate with substrate" evidence="5">
    <location>
        <position position="171"/>
    </location>
</feature>
<comment type="catalytic activity">
    <reaction evidence="1 5">
        <text>3-dehydroquinate = 3-dehydroshikimate + H2O</text>
        <dbReference type="Rhea" id="RHEA:21096"/>
        <dbReference type="ChEBI" id="CHEBI:15377"/>
        <dbReference type="ChEBI" id="CHEBI:16630"/>
        <dbReference type="ChEBI" id="CHEBI:32364"/>
        <dbReference type="EC" id="4.2.1.10"/>
    </reaction>
</comment>
<dbReference type="UniPathway" id="UPA00053">
    <property type="reaction ID" value="UER00086"/>
</dbReference>
<dbReference type="PANTHER" id="PTHR43699:SF1">
    <property type="entry name" value="3-DEHYDROQUINATE DEHYDRATASE"/>
    <property type="match status" value="1"/>
</dbReference>
<organism evidence="6 7">
    <name type="scientific">Shuttleworthella satelles DSM 14600</name>
    <dbReference type="NCBI Taxonomy" id="626523"/>
    <lineage>
        <taxon>Bacteria</taxon>
        <taxon>Bacillati</taxon>
        <taxon>Bacillota</taxon>
        <taxon>Clostridia</taxon>
        <taxon>Lachnospirales</taxon>
        <taxon>Lachnospiraceae</taxon>
        <taxon>Shuttleworthella</taxon>
    </lineage>
</organism>
<feature type="binding site" evidence="5">
    <location>
        <position position="236"/>
    </location>
    <ligand>
        <name>3-dehydroquinate</name>
        <dbReference type="ChEBI" id="CHEBI:32364"/>
    </ligand>
</feature>
<comment type="caution">
    <text evidence="6">The sequence shown here is derived from an EMBL/GenBank/DDBJ whole genome shotgun (WGS) entry which is preliminary data.</text>
</comment>
<keyword evidence="5" id="KW-0028">Amino-acid biosynthesis</keyword>
<accession>C4G8Y1</accession>
<protein>
    <recommendedName>
        <fullName evidence="5">3-dehydroquinate dehydratase</fullName>
        <shortName evidence="5">3-dehydroquinase</shortName>
        <ecNumber evidence="5">4.2.1.10</ecNumber>
    </recommendedName>
    <alternativeName>
        <fullName evidence="5">Type I DHQase</fullName>
    </alternativeName>
    <alternativeName>
        <fullName evidence="5">Type I dehydroquinase</fullName>
        <shortName evidence="5">DHQ1</shortName>
    </alternativeName>
</protein>
<dbReference type="STRING" id="626523.GCWU000342_00429"/>
<gene>
    <name evidence="5 6" type="primary">aroD</name>
    <name evidence="6" type="ORF">GCWU000342_00429</name>
</gene>
<feature type="active site" description="Proton donor/acceptor" evidence="5">
    <location>
        <position position="144"/>
    </location>
</feature>
<keyword evidence="4 5" id="KW-0704">Schiff base</keyword>
<dbReference type="SUPFAM" id="SSF51569">
    <property type="entry name" value="Aldolase"/>
    <property type="match status" value="1"/>
</dbReference>
<dbReference type="EC" id="4.2.1.10" evidence="5"/>
<dbReference type="EMBL" id="ACIP02000001">
    <property type="protein sequence ID" value="EEP29078.1"/>
    <property type="molecule type" value="Genomic_DNA"/>
</dbReference>
<comment type="similarity">
    <text evidence="5">Belongs to the type-I 3-dehydroquinase family.</text>
</comment>
<dbReference type="InterPro" id="IPR050146">
    <property type="entry name" value="Type-I_3-dehydroquinase"/>
</dbReference>
<dbReference type="FunFam" id="3.20.20.70:FF:000047">
    <property type="entry name" value="3-dehydroquinate dehydratase"/>
    <property type="match status" value="1"/>
</dbReference>
<dbReference type="Proteomes" id="UP000003494">
    <property type="component" value="Unassembled WGS sequence"/>
</dbReference>
<evidence type="ECO:0000313" key="6">
    <source>
        <dbReference type="EMBL" id="EEP29078.1"/>
    </source>
</evidence>
<keyword evidence="2 5" id="KW-0057">Aromatic amino acid biosynthesis</keyword>
<dbReference type="GO" id="GO:0008652">
    <property type="term" value="P:amino acid biosynthetic process"/>
    <property type="evidence" value="ECO:0007669"/>
    <property type="project" value="UniProtKB-KW"/>
</dbReference>
<evidence type="ECO:0000256" key="5">
    <source>
        <dbReference type="HAMAP-Rule" id="MF_00214"/>
    </source>
</evidence>
<keyword evidence="7" id="KW-1185">Reference proteome</keyword>
<dbReference type="InterPro" id="IPR013785">
    <property type="entry name" value="Aldolase_TIM"/>
</dbReference>
<evidence type="ECO:0000313" key="7">
    <source>
        <dbReference type="Proteomes" id="UP000003494"/>
    </source>
</evidence>
<name>C4G8Y1_9FIRM</name>
<dbReference type="HAMAP" id="MF_00214">
    <property type="entry name" value="AroD"/>
    <property type="match status" value="1"/>
</dbReference>
<dbReference type="GO" id="GO:0009073">
    <property type="term" value="P:aromatic amino acid family biosynthetic process"/>
    <property type="evidence" value="ECO:0007669"/>
    <property type="project" value="UniProtKB-KW"/>
</dbReference>
<feature type="binding site" evidence="5">
    <location>
        <position position="22"/>
    </location>
    <ligand>
        <name>3-dehydroquinate</name>
        <dbReference type="ChEBI" id="CHEBI:32364"/>
    </ligand>
</feature>
<comment type="pathway">
    <text evidence="5">Metabolic intermediate biosynthesis; chorismate biosynthesis; chorismate from D-erythrose 4-phosphate and phosphoenolpyruvate: step 3/7.</text>
</comment>
<proteinExistence type="inferred from homology"/>
<dbReference type="InterPro" id="IPR001381">
    <property type="entry name" value="DHquinase_I"/>
</dbReference>
<sequence>MSRELVIKDIALGKGVPVICVSVTESAPEAILAEARRLVSAGVQMIEWRLDYLEDPANTNVIRQLLMDLKPVCENCILLATLRTSSQGGRARLDEKAFAKSLMAVATSHVADLIDVEYFFKKEGEKDLISSLQREGARVIASQHDFHKTPSAMDLISTLLTMEESGADLVKIAVMPHSSGDVLHLLDASSTFSENTQTPLISMAMGRLGAISRVGGELFGSCVTFASMGASSAPGQFPIEDVRTVMEILHRYSAPEDQND</sequence>
<reference evidence="6" key="1">
    <citation type="submission" date="2009-04" db="EMBL/GenBank/DDBJ databases">
        <authorList>
            <person name="Weinstock G."/>
            <person name="Sodergren E."/>
            <person name="Clifton S."/>
            <person name="Fulton L."/>
            <person name="Fulton B."/>
            <person name="Courtney L."/>
            <person name="Fronick C."/>
            <person name="Harrison M."/>
            <person name="Strong C."/>
            <person name="Farmer C."/>
            <person name="Delahaunty K."/>
            <person name="Markovic C."/>
            <person name="Hall O."/>
            <person name="Minx P."/>
            <person name="Tomlinson C."/>
            <person name="Mitreva M."/>
            <person name="Nelson J."/>
            <person name="Hou S."/>
            <person name="Wollam A."/>
            <person name="Pepin K.H."/>
            <person name="Johnson M."/>
            <person name="Bhonagiri V."/>
            <person name="Nash W.E."/>
            <person name="Warren W."/>
            <person name="Chinwalla A."/>
            <person name="Mardis E.R."/>
            <person name="Wilson R.K."/>
        </authorList>
    </citation>
    <scope>NUCLEOTIDE SEQUENCE [LARGE SCALE GENOMIC DNA]</scope>
    <source>
        <strain evidence="6">DSM 14600</strain>
    </source>
</reference>
<feature type="binding site" evidence="5">
    <location>
        <position position="232"/>
    </location>
    <ligand>
        <name>3-dehydroquinate</name>
        <dbReference type="ChEBI" id="CHEBI:32364"/>
    </ligand>
</feature>
<evidence type="ECO:0000256" key="2">
    <source>
        <dbReference type="ARBA" id="ARBA00023141"/>
    </source>
</evidence>
<evidence type="ECO:0000256" key="1">
    <source>
        <dbReference type="ARBA" id="ARBA00001864"/>
    </source>
</evidence>
<dbReference type="NCBIfam" id="TIGR01093">
    <property type="entry name" value="aroD"/>
    <property type="match status" value="1"/>
</dbReference>
<feature type="binding site" evidence="5">
    <location>
        <position position="213"/>
    </location>
    <ligand>
        <name>3-dehydroquinate</name>
        <dbReference type="ChEBI" id="CHEBI:32364"/>
    </ligand>
</feature>